<dbReference type="InterPro" id="IPR036390">
    <property type="entry name" value="WH_DNA-bd_sf"/>
</dbReference>
<dbReference type="SUPFAM" id="SSF46785">
    <property type="entry name" value="Winged helix' DNA-binding domain"/>
    <property type="match status" value="1"/>
</dbReference>
<dbReference type="Gene3D" id="1.10.10.10">
    <property type="entry name" value="Winged helix-like DNA-binding domain superfamily/Winged helix DNA-binding domain"/>
    <property type="match status" value="1"/>
</dbReference>
<protein>
    <submittedName>
        <fullName evidence="2">MarR family transcriptional regulator</fullName>
    </submittedName>
</protein>
<keyword evidence="3" id="KW-1185">Reference proteome</keyword>
<dbReference type="EMBL" id="BAABEO010000002">
    <property type="protein sequence ID" value="GAA3666957.1"/>
    <property type="molecule type" value="Genomic_DNA"/>
</dbReference>
<accession>A0ABP7BS12</accession>
<gene>
    <name evidence="2" type="ORF">GCM10023081_02230</name>
</gene>
<dbReference type="InterPro" id="IPR000835">
    <property type="entry name" value="HTH_MarR-typ"/>
</dbReference>
<dbReference type="InterPro" id="IPR036388">
    <property type="entry name" value="WH-like_DNA-bd_sf"/>
</dbReference>
<dbReference type="PANTHER" id="PTHR33164:SF43">
    <property type="entry name" value="HTH-TYPE TRANSCRIPTIONAL REPRESSOR YETL"/>
    <property type="match status" value="1"/>
</dbReference>
<name>A0ABP7BS12_9MICC</name>
<proteinExistence type="predicted"/>
<dbReference type="PANTHER" id="PTHR33164">
    <property type="entry name" value="TRANSCRIPTIONAL REGULATOR, MARR FAMILY"/>
    <property type="match status" value="1"/>
</dbReference>
<dbReference type="InterPro" id="IPR039422">
    <property type="entry name" value="MarR/SlyA-like"/>
</dbReference>
<feature type="domain" description="HTH marR-type" evidence="1">
    <location>
        <begin position="23"/>
        <end position="155"/>
    </location>
</feature>
<reference evidence="3" key="1">
    <citation type="journal article" date="2019" name="Int. J. Syst. Evol. Microbiol.">
        <title>The Global Catalogue of Microorganisms (GCM) 10K type strain sequencing project: providing services to taxonomists for standard genome sequencing and annotation.</title>
        <authorList>
            <consortium name="The Broad Institute Genomics Platform"/>
            <consortium name="The Broad Institute Genome Sequencing Center for Infectious Disease"/>
            <person name="Wu L."/>
            <person name="Ma J."/>
        </authorList>
    </citation>
    <scope>NUCLEOTIDE SEQUENCE [LARGE SCALE GENOMIC DNA]</scope>
    <source>
        <strain evidence="3">JCM 30742</strain>
    </source>
</reference>
<dbReference type="SMART" id="SM00347">
    <property type="entry name" value="HTH_MARR"/>
    <property type="match status" value="1"/>
</dbReference>
<evidence type="ECO:0000313" key="2">
    <source>
        <dbReference type="EMBL" id="GAA3666957.1"/>
    </source>
</evidence>
<dbReference type="PRINTS" id="PR00598">
    <property type="entry name" value="HTHMARR"/>
</dbReference>
<evidence type="ECO:0000259" key="1">
    <source>
        <dbReference type="PROSITE" id="PS50995"/>
    </source>
</evidence>
<dbReference type="RefSeq" id="WP_345147824.1">
    <property type="nucleotide sequence ID" value="NZ_BAABEO010000002.1"/>
</dbReference>
<comment type="caution">
    <text evidence="2">The sequence shown here is derived from an EMBL/GenBank/DDBJ whole genome shotgun (WGS) entry which is preliminary data.</text>
</comment>
<organism evidence="2 3">
    <name type="scientific">Arthrobacter ginkgonis</name>
    <dbReference type="NCBI Taxonomy" id="1630594"/>
    <lineage>
        <taxon>Bacteria</taxon>
        <taxon>Bacillati</taxon>
        <taxon>Actinomycetota</taxon>
        <taxon>Actinomycetes</taxon>
        <taxon>Micrococcales</taxon>
        <taxon>Micrococcaceae</taxon>
        <taxon>Arthrobacter</taxon>
    </lineage>
</organism>
<dbReference type="Proteomes" id="UP001500752">
    <property type="component" value="Unassembled WGS sequence"/>
</dbReference>
<dbReference type="PROSITE" id="PS50995">
    <property type="entry name" value="HTH_MARR_2"/>
    <property type="match status" value="1"/>
</dbReference>
<evidence type="ECO:0000313" key="3">
    <source>
        <dbReference type="Proteomes" id="UP001500752"/>
    </source>
</evidence>
<sequence length="160" mass="17746">MIQEGQREELSTETRSLRASGLTDEIGFLIARAKLVTLELVDEQLEEFGLKRQSYATLSLACTEYGLTQRELAASLKVDPSRLVAILDELQGRNLVVREVDPADRRSRTIRATDAGRQLCAQAAESVRRVEELLLGEIPAGERATIMGALRRIAFPSPRP</sequence>
<dbReference type="Pfam" id="PF12802">
    <property type="entry name" value="MarR_2"/>
    <property type="match status" value="1"/>
</dbReference>